<evidence type="ECO:0000313" key="8">
    <source>
        <dbReference type="EMBL" id="XBS69718.1"/>
    </source>
</evidence>
<accession>A0AAU7Q9U3</accession>
<keyword evidence="5 6" id="KW-0732">Signal</keyword>
<feature type="chain" id="PRO_5043459317" evidence="6">
    <location>
        <begin position="23"/>
        <end position="307"/>
    </location>
</feature>
<feature type="signal peptide" evidence="6">
    <location>
        <begin position="1"/>
        <end position="22"/>
    </location>
</feature>
<dbReference type="AlphaFoldDB" id="A0AAU7Q9U3"/>
<dbReference type="InterPro" id="IPR006311">
    <property type="entry name" value="TAT_signal"/>
</dbReference>
<sequence length="307" mass="32697">MLSRRAFLQWALSVSLSATAWAEGMPPADQGESRLVRPAEVAMPRVAILDWGLTEMALTLGIVPVGIAAPDWYRRLFAAPVLPSRVQDVGLLFQPNFETLKALNLDAIIITPAHGLLRDALTGIAPLVTLGDWGGRPLAKIERDTRLMARTFGREAEAAVLLAQSAQRLAQARAQLAPLRGTEVFLATVADVLHLQLQTSGGLFDDVTGRLGLKNAWRGGGNGWGEALVELQQIAAAKQARLVSLGKTGGVPPEADTPLWRSLPLTQRNNIVPMPAGLSSTGALLTAVRFAEALAAGLSRAGELRHV</sequence>
<evidence type="ECO:0000256" key="1">
    <source>
        <dbReference type="ARBA" id="ARBA00004196"/>
    </source>
</evidence>
<dbReference type="EMBL" id="CP157947">
    <property type="protein sequence ID" value="XBS69718.1"/>
    <property type="molecule type" value="Genomic_DNA"/>
</dbReference>
<dbReference type="PRINTS" id="PR01715">
    <property type="entry name" value="FERRIBNDNGPP"/>
</dbReference>
<evidence type="ECO:0000256" key="4">
    <source>
        <dbReference type="ARBA" id="ARBA00022496"/>
    </source>
</evidence>
<evidence type="ECO:0000256" key="6">
    <source>
        <dbReference type="SAM" id="SignalP"/>
    </source>
</evidence>
<evidence type="ECO:0000256" key="3">
    <source>
        <dbReference type="ARBA" id="ARBA00022448"/>
    </source>
</evidence>
<dbReference type="GO" id="GO:1901678">
    <property type="term" value="P:iron coordination entity transport"/>
    <property type="evidence" value="ECO:0007669"/>
    <property type="project" value="UniProtKB-ARBA"/>
</dbReference>
<dbReference type="PANTHER" id="PTHR30532:SF1">
    <property type="entry name" value="IRON(3+)-HYDROXAMATE-BINDING PROTEIN FHUD"/>
    <property type="match status" value="1"/>
</dbReference>
<dbReference type="InterPro" id="IPR051313">
    <property type="entry name" value="Bact_iron-sidero_bind"/>
</dbReference>
<dbReference type="Gene3D" id="3.40.50.1980">
    <property type="entry name" value="Nitrogenase molybdenum iron protein domain"/>
    <property type="match status" value="2"/>
</dbReference>
<proteinExistence type="inferred from homology"/>
<evidence type="ECO:0000256" key="5">
    <source>
        <dbReference type="ARBA" id="ARBA00022729"/>
    </source>
</evidence>
<dbReference type="InterPro" id="IPR002491">
    <property type="entry name" value="ABC_transptr_periplasmic_BD"/>
</dbReference>
<feature type="domain" description="Fe/B12 periplasmic-binding" evidence="7">
    <location>
        <begin position="45"/>
        <end position="302"/>
    </location>
</feature>
<evidence type="ECO:0000256" key="2">
    <source>
        <dbReference type="ARBA" id="ARBA00008814"/>
    </source>
</evidence>
<dbReference type="SUPFAM" id="SSF53807">
    <property type="entry name" value="Helical backbone' metal receptor"/>
    <property type="match status" value="1"/>
</dbReference>
<organism evidence="8">
    <name type="scientific">Acerihabitans sp. KWT182</name>
    <dbReference type="NCBI Taxonomy" id="3157919"/>
    <lineage>
        <taxon>Bacteria</taxon>
        <taxon>Pseudomonadati</taxon>
        <taxon>Pseudomonadota</taxon>
        <taxon>Gammaproteobacteria</taxon>
        <taxon>Enterobacterales</taxon>
        <taxon>Pectobacteriaceae</taxon>
        <taxon>Acerihabitans</taxon>
    </lineage>
</organism>
<protein>
    <submittedName>
        <fullName evidence="8">ABC transporter substrate-binding protein</fullName>
    </submittedName>
</protein>
<evidence type="ECO:0000259" key="7">
    <source>
        <dbReference type="PROSITE" id="PS50983"/>
    </source>
</evidence>
<gene>
    <name evidence="8" type="ORF">ABK905_26045</name>
</gene>
<dbReference type="PANTHER" id="PTHR30532">
    <property type="entry name" value="IRON III DICITRATE-BINDING PERIPLASMIC PROTEIN"/>
    <property type="match status" value="1"/>
</dbReference>
<dbReference type="Pfam" id="PF01497">
    <property type="entry name" value="Peripla_BP_2"/>
    <property type="match status" value="1"/>
</dbReference>
<comment type="subcellular location">
    <subcellularLocation>
        <location evidence="1">Cell envelope</location>
    </subcellularLocation>
</comment>
<dbReference type="PROSITE" id="PS50983">
    <property type="entry name" value="FE_B12_PBP"/>
    <property type="match status" value="1"/>
</dbReference>
<name>A0AAU7Q9U3_9GAMM</name>
<keyword evidence="3" id="KW-0813">Transport</keyword>
<dbReference type="PROSITE" id="PS51318">
    <property type="entry name" value="TAT"/>
    <property type="match status" value="1"/>
</dbReference>
<reference evidence="8" key="1">
    <citation type="submission" date="2024-06" db="EMBL/GenBank/DDBJ databases">
        <authorList>
            <person name="Coelho C."/>
            <person name="Bento M."/>
            <person name="Garcia E."/>
            <person name="Camelo A."/>
            <person name="Brandao I."/>
            <person name="Espirito Santo C."/>
            <person name="Trovao J."/>
            <person name="Verissimo A."/>
            <person name="Costa J."/>
            <person name="Tiago I."/>
        </authorList>
    </citation>
    <scope>NUCLEOTIDE SEQUENCE</scope>
    <source>
        <strain evidence="8">KWT182</strain>
    </source>
</reference>
<keyword evidence="4" id="KW-0408">Iron</keyword>
<keyword evidence="4" id="KW-0406">Ion transport</keyword>
<dbReference type="GO" id="GO:0030288">
    <property type="term" value="C:outer membrane-bounded periplasmic space"/>
    <property type="evidence" value="ECO:0007669"/>
    <property type="project" value="TreeGrafter"/>
</dbReference>
<comment type="similarity">
    <text evidence="2">Belongs to the bacterial solute-binding protein 8 family.</text>
</comment>
<keyword evidence="4" id="KW-0410">Iron transport</keyword>